<reference evidence="3 4" key="1">
    <citation type="submission" date="2020-05" db="EMBL/GenBank/DDBJ databases">
        <title>Genomic Encyclopedia of Type Strains, Phase IV (KMG-V): Genome sequencing to study the core and pangenomes of soil and plant-associated prokaryotes.</title>
        <authorList>
            <person name="Whitman W."/>
        </authorList>
    </citation>
    <scope>NUCLEOTIDE SEQUENCE [LARGE SCALE GENOMIC DNA]</scope>
    <source>
        <strain evidence="3 4">C29</strain>
    </source>
</reference>
<dbReference type="PANTHER" id="PTHR33121">
    <property type="entry name" value="CYCLIC DI-GMP PHOSPHODIESTERASE PDEF"/>
    <property type="match status" value="1"/>
</dbReference>
<dbReference type="RefSeq" id="WP_173807266.1">
    <property type="nucleotide sequence ID" value="NZ_JABSNM010000025.1"/>
</dbReference>
<dbReference type="EMBL" id="JABSNM010000025">
    <property type="protein sequence ID" value="NRT58239.1"/>
    <property type="molecule type" value="Genomic_DNA"/>
</dbReference>
<name>A0ABX2G9Q9_9BURK</name>
<evidence type="ECO:0000313" key="3">
    <source>
        <dbReference type="EMBL" id="NRT58239.1"/>
    </source>
</evidence>
<organism evidence="3 4">
    <name type="scientific">Sphaerotilus uruguayifluvii</name>
    <dbReference type="NCBI Taxonomy" id="2735897"/>
    <lineage>
        <taxon>Bacteria</taxon>
        <taxon>Pseudomonadati</taxon>
        <taxon>Pseudomonadota</taxon>
        <taxon>Betaproteobacteria</taxon>
        <taxon>Burkholderiales</taxon>
        <taxon>Sphaerotilaceae</taxon>
        <taxon>Sphaerotilus</taxon>
    </lineage>
</organism>
<dbReference type="PROSITE" id="PS50887">
    <property type="entry name" value="GGDEF"/>
    <property type="match status" value="1"/>
</dbReference>
<dbReference type="SUPFAM" id="SSF55785">
    <property type="entry name" value="PYP-like sensor domain (PAS domain)"/>
    <property type="match status" value="1"/>
</dbReference>
<gene>
    <name evidence="3" type="ORF">HNQ01_004006</name>
</gene>
<dbReference type="PANTHER" id="PTHR33121:SF79">
    <property type="entry name" value="CYCLIC DI-GMP PHOSPHODIESTERASE PDED-RELATED"/>
    <property type="match status" value="1"/>
</dbReference>
<dbReference type="Proteomes" id="UP001516061">
    <property type="component" value="Unassembled WGS sequence"/>
</dbReference>
<dbReference type="CDD" id="cd01949">
    <property type="entry name" value="GGDEF"/>
    <property type="match status" value="1"/>
</dbReference>
<feature type="domain" description="GGDEF" evidence="2">
    <location>
        <begin position="194"/>
        <end position="327"/>
    </location>
</feature>
<accession>A0ABX2G9Q9</accession>
<dbReference type="InterPro" id="IPR035965">
    <property type="entry name" value="PAS-like_dom_sf"/>
</dbReference>
<evidence type="ECO:0000256" key="1">
    <source>
        <dbReference type="SAM" id="Coils"/>
    </source>
</evidence>
<sequence>MSLADLPPDAAVASAELTAGLLDLIRVDGAMVTLKRAEDGRYLWASPAWCDWVGDERPVGGASDLELLPQAAANAIQAADLRALAAAGPVSVDDHVFEQGGRDRRVEFHAVRRVLTEPDGERRLLTLWRDVTVLRREAQQLQQALGQIERQHQALEAMRRQHEQGLDRPGELFRREHFEEHLRREAALSQREHREFALVLLAIDRIEALRQSRGEAAVQRVVEVMGHLMRTNTRAMDVLSQLGDGRFAILLSGVGLATAHARMEHLRRACATQVVVQDGQSLGFEVSIGIASFPHTAASLSELSQAAVRALGDARLRGGNRIALASIRLGEAVPIE</sequence>
<dbReference type="Pfam" id="PF00990">
    <property type="entry name" value="GGDEF"/>
    <property type="match status" value="1"/>
</dbReference>
<feature type="coiled-coil region" evidence="1">
    <location>
        <begin position="131"/>
        <end position="161"/>
    </location>
</feature>
<keyword evidence="1" id="KW-0175">Coiled coil</keyword>
<dbReference type="InterPro" id="IPR043128">
    <property type="entry name" value="Rev_trsase/Diguanyl_cyclase"/>
</dbReference>
<dbReference type="InterPro" id="IPR029787">
    <property type="entry name" value="Nucleotide_cyclase"/>
</dbReference>
<proteinExistence type="predicted"/>
<protein>
    <submittedName>
        <fullName evidence="3">Diguanylate cyclase (GGDEF)-like protein</fullName>
    </submittedName>
</protein>
<dbReference type="Gene3D" id="3.30.70.270">
    <property type="match status" value="1"/>
</dbReference>
<evidence type="ECO:0000259" key="2">
    <source>
        <dbReference type="PROSITE" id="PS50887"/>
    </source>
</evidence>
<dbReference type="SMART" id="SM00267">
    <property type="entry name" value="GGDEF"/>
    <property type="match status" value="1"/>
</dbReference>
<dbReference type="InterPro" id="IPR013656">
    <property type="entry name" value="PAS_4"/>
</dbReference>
<dbReference type="InterPro" id="IPR000160">
    <property type="entry name" value="GGDEF_dom"/>
</dbReference>
<evidence type="ECO:0000313" key="4">
    <source>
        <dbReference type="Proteomes" id="UP001516061"/>
    </source>
</evidence>
<comment type="caution">
    <text evidence="3">The sequence shown here is derived from an EMBL/GenBank/DDBJ whole genome shotgun (WGS) entry which is preliminary data.</text>
</comment>
<dbReference type="Gene3D" id="3.30.450.20">
    <property type="entry name" value="PAS domain"/>
    <property type="match status" value="1"/>
</dbReference>
<dbReference type="SUPFAM" id="SSF55073">
    <property type="entry name" value="Nucleotide cyclase"/>
    <property type="match status" value="1"/>
</dbReference>
<keyword evidence="4" id="KW-1185">Reference proteome</keyword>
<dbReference type="InterPro" id="IPR050706">
    <property type="entry name" value="Cyclic-di-GMP_PDE-like"/>
</dbReference>
<dbReference type="NCBIfam" id="TIGR00254">
    <property type="entry name" value="GGDEF"/>
    <property type="match status" value="1"/>
</dbReference>
<dbReference type="Pfam" id="PF08448">
    <property type="entry name" value="PAS_4"/>
    <property type="match status" value="1"/>
</dbReference>